<dbReference type="Gene3D" id="2.40.300.10">
    <property type="entry name" value="Head decoration protein D"/>
    <property type="match status" value="1"/>
</dbReference>
<evidence type="ECO:0000313" key="2">
    <source>
        <dbReference type="EMBL" id="OGY68757.1"/>
    </source>
</evidence>
<dbReference type="EMBL" id="MHJO01000029">
    <property type="protein sequence ID" value="OGY68757.1"/>
    <property type="molecule type" value="Genomic_DNA"/>
</dbReference>
<name>A0A1G1ZXZ7_9BACT</name>
<dbReference type="AlphaFoldDB" id="A0A1G1ZXZ7"/>
<evidence type="ECO:0000313" key="3">
    <source>
        <dbReference type="Proteomes" id="UP000176611"/>
    </source>
</evidence>
<feature type="region of interest" description="Disordered" evidence="1">
    <location>
        <begin position="548"/>
        <end position="616"/>
    </location>
</feature>
<proteinExistence type="predicted"/>
<gene>
    <name evidence="2" type="ORF">A2586_02005</name>
</gene>
<feature type="compositionally biased region" description="Low complexity" evidence="1">
    <location>
        <begin position="564"/>
        <end position="573"/>
    </location>
</feature>
<dbReference type="Proteomes" id="UP000176611">
    <property type="component" value="Unassembled WGS sequence"/>
</dbReference>
<evidence type="ECO:0000256" key="1">
    <source>
        <dbReference type="SAM" id="MobiDB-lite"/>
    </source>
</evidence>
<accession>A0A1G1ZXZ7</accession>
<comment type="caution">
    <text evidence="2">The sequence shown here is derived from an EMBL/GenBank/DDBJ whole genome shotgun (WGS) entry which is preliminary data.</text>
</comment>
<protein>
    <submittedName>
        <fullName evidence="2">Uncharacterized protein</fullName>
    </submittedName>
</protein>
<sequence>MQISISSSETIQTNTSGHDMLYITNTNPTTGTLAAIIFSDSPVTATDGAAFVTGIFTKFQDHVNNYGDLIFGTRGTDGWNNRMIITATGSIGIGTSTPNAPLHVFRDTNNAYARVRIQNVNAGGGGGGEGAVVTIQNSTTTAEFVLHATGHIGSRMGFSLGNTTEIYGIGADRFNIVTINSAPIHFGVGNPSTPNFAIASSGRIGIGTTTPGYGLVVGNGVTQKDVLVANGFLCVDSNTSGCPNAEDASSSGKIFASSTSITAIDLAENYVVVDNTIEAGDMVSVGYDKSRDTENNEKFYVEKSNKPYDEKLVGVISTAPGVLLGRKIKNSRPVALSGRVPVKVSLENGPIHSGDYLTAASGTPGYAMKATKPGRVVGTALESFDGTTDTDSGFTISQTGKIAVFINPHYAMVIPESTSSTGEESEDGIFTQFTALLIGALDDLEIYIESGILKVRELVADIIRTKEIQTEKLCVGATCINEDQLKKLLENTNVEASVPSVEIMPASTSISAESSTSFSVSSTPVLESSSTVASSTLPEAQSSIILSSNEQEPVASGTPSSAIEAPVAEVPVAHTENSEEAPPEIPVSESTPAPAPEVAPTIPETVPETNEIEPQS</sequence>
<organism evidence="2 3">
    <name type="scientific">Candidatus Harrisonbacteria bacterium RIFOXYD1_FULL_40_9</name>
    <dbReference type="NCBI Taxonomy" id="1798412"/>
    <lineage>
        <taxon>Bacteria</taxon>
        <taxon>Candidatus Harrisoniibacteriota</taxon>
    </lineage>
</organism>
<feature type="compositionally biased region" description="Polar residues" evidence="1">
    <location>
        <begin position="548"/>
        <end position="561"/>
    </location>
</feature>
<reference evidence="2 3" key="1">
    <citation type="journal article" date="2016" name="Nat. Commun.">
        <title>Thousands of microbial genomes shed light on interconnected biogeochemical processes in an aquifer system.</title>
        <authorList>
            <person name="Anantharaman K."/>
            <person name="Brown C.T."/>
            <person name="Hug L.A."/>
            <person name="Sharon I."/>
            <person name="Castelle C.J."/>
            <person name="Probst A.J."/>
            <person name="Thomas B.C."/>
            <person name="Singh A."/>
            <person name="Wilkins M.J."/>
            <person name="Karaoz U."/>
            <person name="Brodie E.L."/>
            <person name="Williams K.H."/>
            <person name="Hubbard S.S."/>
            <person name="Banfield J.F."/>
        </authorList>
    </citation>
    <scope>NUCLEOTIDE SEQUENCE [LARGE SCALE GENOMIC DNA]</scope>
</reference>